<accession>A0ABT2DQ39</accession>
<dbReference type="Gene3D" id="3.40.50.1980">
    <property type="entry name" value="Nitrogenase molybdenum iron protein domain"/>
    <property type="match status" value="2"/>
</dbReference>
<sequence>MKQYIEKRIMLWGSFLLLLVVLVACSSSSNTSDAKEKENEKTAQSDVQAEKSETTVPYTTITGEQIEIPADPKRVVYIGQTVGDFLAMDIPVVGNNLPKDSPSYYEGKLEGIVDIGNPADLETILTLKPDLIINGYYKADPNLNEDLSKIATTIPFNPALPYTERVKEMGNILGKQEEVAQLLATYETKSKEMFDKFHLTERETATVFYQLGKTLYVMGDRSLGAIIYGKNGFAVPSAVQKNIIDVEGVSFLEVSEEVLPEFAGDHLFVIVQEDSESEAEADRLLQSPIWGTLPAVKKGTVYVVPNEWNTDNLLALEQLFQKLPEWIRKQ</sequence>
<keyword evidence="4 6" id="KW-0732">Signal</keyword>
<name>A0ABT2DQ39_9BACI</name>
<evidence type="ECO:0000313" key="9">
    <source>
        <dbReference type="Proteomes" id="UP001525021"/>
    </source>
</evidence>
<feature type="compositionally biased region" description="Basic and acidic residues" evidence="5">
    <location>
        <begin position="33"/>
        <end position="53"/>
    </location>
</feature>
<evidence type="ECO:0000256" key="1">
    <source>
        <dbReference type="ARBA" id="ARBA00004193"/>
    </source>
</evidence>
<protein>
    <submittedName>
        <fullName evidence="8">ABC transporter substrate-binding protein</fullName>
    </submittedName>
</protein>
<dbReference type="EMBL" id="JANTOO010000010">
    <property type="protein sequence ID" value="MCS1396179.1"/>
    <property type="molecule type" value="Genomic_DNA"/>
</dbReference>
<evidence type="ECO:0000313" key="8">
    <source>
        <dbReference type="EMBL" id="MCS1396179.1"/>
    </source>
</evidence>
<comment type="similarity">
    <text evidence="2">Belongs to the bacterial solute-binding protein 8 family.</text>
</comment>
<evidence type="ECO:0000256" key="3">
    <source>
        <dbReference type="ARBA" id="ARBA00022448"/>
    </source>
</evidence>
<feature type="domain" description="Fe/B12 periplasmic-binding" evidence="7">
    <location>
        <begin position="74"/>
        <end position="330"/>
    </location>
</feature>
<comment type="caution">
    <text evidence="8">The sequence shown here is derived from an EMBL/GenBank/DDBJ whole genome shotgun (WGS) entry which is preliminary data.</text>
</comment>
<feature type="region of interest" description="Disordered" evidence="5">
    <location>
        <begin position="31"/>
        <end position="54"/>
    </location>
</feature>
<evidence type="ECO:0000256" key="6">
    <source>
        <dbReference type="SAM" id="SignalP"/>
    </source>
</evidence>
<dbReference type="SUPFAM" id="SSF53807">
    <property type="entry name" value="Helical backbone' metal receptor"/>
    <property type="match status" value="1"/>
</dbReference>
<feature type="chain" id="PRO_5045602787" evidence="6">
    <location>
        <begin position="35"/>
        <end position="330"/>
    </location>
</feature>
<dbReference type="InterPro" id="IPR051313">
    <property type="entry name" value="Bact_iron-sidero_bind"/>
</dbReference>
<evidence type="ECO:0000259" key="7">
    <source>
        <dbReference type="PROSITE" id="PS50983"/>
    </source>
</evidence>
<dbReference type="Pfam" id="PF01497">
    <property type="entry name" value="Peripla_BP_2"/>
    <property type="match status" value="1"/>
</dbReference>
<dbReference type="RefSeq" id="WP_012294528.1">
    <property type="nucleotide sequence ID" value="NZ_JANTOO010000010.1"/>
</dbReference>
<dbReference type="InterPro" id="IPR002491">
    <property type="entry name" value="ABC_transptr_periplasmic_BD"/>
</dbReference>
<dbReference type="PROSITE" id="PS50983">
    <property type="entry name" value="FE_B12_PBP"/>
    <property type="match status" value="1"/>
</dbReference>
<feature type="signal peptide" evidence="6">
    <location>
        <begin position="1"/>
        <end position="34"/>
    </location>
</feature>
<evidence type="ECO:0000256" key="2">
    <source>
        <dbReference type="ARBA" id="ARBA00008814"/>
    </source>
</evidence>
<dbReference type="PANTHER" id="PTHR30532">
    <property type="entry name" value="IRON III DICITRATE-BINDING PERIPLASMIC PROTEIN"/>
    <property type="match status" value="1"/>
</dbReference>
<keyword evidence="9" id="KW-1185">Reference proteome</keyword>
<dbReference type="Proteomes" id="UP001525021">
    <property type="component" value="Unassembled WGS sequence"/>
</dbReference>
<evidence type="ECO:0000256" key="5">
    <source>
        <dbReference type="SAM" id="MobiDB-lite"/>
    </source>
</evidence>
<keyword evidence="3" id="KW-0813">Transport</keyword>
<dbReference type="PROSITE" id="PS51257">
    <property type="entry name" value="PROKAR_LIPOPROTEIN"/>
    <property type="match status" value="1"/>
</dbReference>
<organism evidence="8 9">
    <name type="scientific">Lysinibacillus pinottii</name>
    <dbReference type="NCBI Taxonomy" id="2973932"/>
    <lineage>
        <taxon>Bacteria</taxon>
        <taxon>Bacillati</taxon>
        <taxon>Bacillota</taxon>
        <taxon>Bacilli</taxon>
        <taxon>Bacillales</taxon>
        <taxon>Bacillaceae</taxon>
        <taxon>Lysinibacillus</taxon>
    </lineage>
</organism>
<reference evidence="8 9" key="1">
    <citation type="submission" date="2022-08" db="EMBL/GenBank/DDBJ databases">
        <title>Lysinibacillus sequencing.</title>
        <authorList>
            <person name="Dunlap C."/>
        </authorList>
    </citation>
    <scope>NUCLEOTIDE SEQUENCE [LARGE SCALE GENOMIC DNA]</scope>
    <source>
        <strain evidence="8 9">PB211</strain>
    </source>
</reference>
<evidence type="ECO:0000256" key="4">
    <source>
        <dbReference type="ARBA" id="ARBA00022729"/>
    </source>
</evidence>
<gene>
    <name evidence="8" type="ORF">NXZ79_09040</name>
</gene>
<proteinExistence type="inferred from homology"/>
<dbReference type="PANTHER" id="PTHR30532:SF26">
    <property type="entry name" value="IRON(3+)-HYDROXAMATE-BINDING PROTEIN FHUD"/>
    <property type="match status" value="1"/>
</dbReference>
<comment type="subcellular location">
    <subcellularLocation>
        <location evidence="1">Cell membrane</location>
        <topology evidence="1">Lipid-anchor</topology>
    </subcellularLocation>
</comment>